<evidence type="ECO:0000313" key="4">
    <source>
        <dbReference type="EMBL" id="MCD2424379.1"/>
    </source>
</evidence>
<dbReference type="InterPro" id="IPR010559">
    <property type="entry name" value="Sig_transdc_His_kin_internal"/>
</dbReference>
<feature type="domain" description="Signal transduction histidine kinase internal region" evidence="3">
    <location>
        <begin position="177"/>
        <end position="255"/>
    </location>
</feature>
<feature type="transmembrane region" description="Helical" evidence="2">
    <location>
        <begin position="46"/>
        <end position="65"/>
    </location>
</feature>
<feature type="coiled-coil region" evidence="1">
    <location>
        <begin position="138"/>
        <end position="177"/>
    </location>
</feature>
<dbReference type="RefSeq" id="WP_231006069.1">
    <property type="nucleotide sequence ID" value="NZ_JAJNEC010000005.1"/>
</dbReference>
<keyword evidence="2" id="KW-1133">Transmembrane helix</keyword>
<keyword evidence="2" id="KW-0812">Transmembrane</keyword>
<evidence type="ECO:0000256" key="1">
    <source>
        <dbReference type="SAM" id="Coils"/>
    </source>
</evidence>
<keyword evidence="1" id="KW-0175">Coiled coil</keyword>
<evidence type="ECO:0000256" key="2">
    <source>
        <dbReference type="SAM" id="Phobius"/>
    </source>
</evidence>
<protein>
    <submittedName>
        <fullName evidence="4">Histidine kinase</fullName>
    </submittedName>
</protein>
<feature type="transmembrane region" description="Helical" evidence="2">
    <location>
        <begin position="16"/>
        <end position="34"/>
    </location>
</feature>
<comment type="caution">
    <text evidence="4">The sequence shown here is derived from an EMBL/GenBank/DDBJ whole genome shotgun (WGS) entry which is preliminary data.</text>
</comment>
<keyword evidence="4" id="KW-0808">Transferase</keyword>
<keyword evidence="4" id="KW-0418">Kinase</keyword>
<gene>
    <name evidence="4" type="ORF">LQ567_16485</name>
</gene>
<dbReference type="PANTHER" id="PTHR34220:SF7">
    <property type="entry name" value="SENSOR HISTIDINE KINASE YPDA"/>
    <property type="match status" value="1"/>
</dbReference>
<evidence type="ECO:0000259" key="3">
    <source>
        <dbReference type="Pfam" id="PF06580"/>
    </source>
</evidence>
<sequence>MLRKVNSANRKGVKPFLWHLLAWILYALFLHIAAVLTKPNVSITNTILYILPYCLTFYISVYCLGVRKKKRVLWSVASFFIVFIIMASLAYVYIYLILPRFGVVIYSSKGFKPFIQEAVLGYVRFFSFAMLYFYIRESLKKEKNLRLLEREKSQQELENAKLKEQELKAQQDKLQYEYAFLRSQINPHFLHNTLNTFFSEALNYSPALADNILKLSSIMRYSMEALEFDSGKVSVQKELDHLQNLIDINNMRFGESKMIVYDVEGHINGHMVPPLSFITIVENAFKYGDLNDPRCPLSIKVDLTPGEVHFFCCNKIKKSNVQFSSSNIGISNLSKRLDVAFSNRYEMNAEKKDGLYLFHLTVKN</sequence>
<name>A0ABS8PTI4_9BACT</name>
<feature type="transmembrane region" description="Helical" evidence="2">
    <location>
        <begin position="118"/>
        <end position="135"/>
    </location>
</feature>
<dbReference type="GO" id="GO:0016301">
    <property type="term" value="F:kinase activity"/>
    <property type="evidence" value="ECO:0007669"/>
    <property type="project" value="UniProtKB-KW"/>
</dbReference>
<dbReference type="Proteomes" id="UP001199816">
    <property type="component" value="Unassembled WGS sequence"/>
</dbReference>
<dbReference type="Pfam" id="PF06580">
    <property type="entry name" value="His_kinase"/>
    <property type="match status" value="1"/>
</dbReference>
<dbReference type="InterPro" id="IPR050640">
    <property type="entry name" value="Bact_2-comp_sensor_kinase"/>
</dbReference>
<dbReference type="EMBL" id="JAJNEC010000005">
    <property type="protein sequence ID" value="MCD2424379.1"/>
    <property type="molecule type" value="Genomic_DNA"/>
</dbReference>
<reference evidence="4 5" key="1">
    <citation type="submission" date="2021-11" db="EMBL/GenBank/DDBJ databases">
        <title>Genomic of Niabella pedocola.</title>
        <authorList>
            <person name="Wu T."/>
        </authorList>
    </citation>
    <scope>NUCLEOTIDE SEQUENCE [LARGE SCALE GENOMIC DNA]</scope>
    <source>
        <strain evidence="4 5">JCM 31011</strain>
    </source>
</reference>
<proteinExistence type="predicted"/>
<evidence type="ECO:0000313" key="5">
    <source>
        <dbReference type="Proteomes" id="UP001199816"/>
    </source>
</evidence>
<dbReference type="PANTHER" id="PTHR34220">
    <property type="entry name" value="SENSOR HISTIDINE KINASE YPDA"/>
    <property type="match status" value="1"/>
</dbReference>
<organism evidence="4 5">
    <name type="scientific">Niabella pedocola</name>
    <dbReference type="NCBI Taxonomy" id="1752077"/>
    <lineage>
        <taxon>Bacteria</taxon>
        <taxon>Pseudomonadati</taxon>
        <taxon>Bacteroidota</taxon>
        <taxon>Chitinophagia</taxon>
        <taxon>Chitinophagales</taxon>
        <taxon>Chitinophagaceae</taxon>
        <taxon>Niabella</taxon>
    </lineage>
</organism>
<keyword evidence="2" id="KW-0472">Membrane</keyword>
<accession>A0ABS8PTI4</accession>
<feature type="transmembrane region" description="Helical" evidence="2">
    <location>
        <begin position="72"/>
        <end position="98"/>
    </location>
</feature>
<keyword evidence="5" id="KW-1185">Reference proteome</keyword>